<reference evidence="2 3" key="1">
    <citation type="journal article" date="2016" name="Nat. Commun.">
        <title>Thousands of microbial genomes shed light on interconnected biogeochemical processes in an aquifer system.</title>
        <authorList>
            <person name="Anantharaman K."/>
            <person name="Brown C.T."/>
            <person name="Hug L.A."/>
            <person name="Sharon I."/>
            <person name="Castelle C.J."/>
            <person name="Probst A.J."/>
            <person name="Thomas B.C."/>
            <person name="Singh A."/>
            <person name="Wilkins M.J."/>
            <person name="Karaoz U."/>
            <person name="Brodie E.L."/>
            <person name="Williams K.H."/>
            <person name="Hubbard S.S."/>
            <person name="Banfield J.F."/>
        </authorList>
    </citation>
    <scope>NUCLEOTIDE SEQUENCE [LARGE SCALE GENOMIC DNA]</scope>
</reference>
<dbReference type="Pfam" id="PF00004">
    <property type="entry name" value="AAA"/>
    <property type="match status" value="1"/>
</dbReference>
<dbReference type="InterPro" id="IPR050168">
    <property type="entry name" value="AAA_ATPase_domain"/>
</dbReference>
<feature type="domain" description="ATPase AAA-type core" evidence="1">
    <location>
        <begin position="251"/>
        <end position="383"/>
    </location>
</feature>
<dbReference type="AlphaFoldDB" id="A0A1G2S5I2"/>
<dbReference type="GO" id="GO:0005524">
    <property type="term" value="F:ATP binding"/>
    <property type="evidence" value="ECO:0007669"/>
    <property type="project" value="InterPro"/>
</dbReference>
<protein>
    <recommendedName>
        <fullName evidence="1">ATPase AAA-type core domain-containing protein</fullName>
    </recommendedName>
</protein>
<name>A0A1G2S5I2_9BACT</name>
<dbReference type="EMBL" id="MHUS01000041">
    <property type="protein sequence ID" value="OHA79822.1"/>
    <property type="molecule type" value="Genomic_DNA"/>
</dbReference>
<comment type="caution">
    <text evidence="2">The sequence shown here is derived from an EMBL/GenBank/DDBJ whole genome shotgun (WGS) entry which is preliminary data.</text>
</comment>
<accession>A0A1G2S5I2</accession>
<evidence type="ECO:0000313" key="3">
    <source>
        <dbReference type="Proteomes" id="UP000176997"/>
    </source>
</evidence>
<dbReference type="STRING" id="1802723.A2675_00020"/>
<dbReference type="InterPro" id="IPR003959">
    <property type="entry name" value="ATPase_AAA_core"/>
</dbReference>
<dbReference type="InterPro" id="IPR027417">
    <property type="entry name" value="P-loop_NTPase"/>
</dbReference>
<dbReference type="PANTHER" id="PTHR23077:SF117">
    <property type="entry name" value="AAA+ ATPASE DOMAIN-CONTAINING PROTEIN"/>
    <property type="match status" value="1"/>
</dbReference>
<dbReference type="GO" id="GO:0016887">
    <property type="term" value="F:ATP hydrolysis activity"/>
    <property type="evidence" value="ECO:0007669"/>
    <property type="project" value="InterPro"/>
</dbReference>
<dbReference type="PANTHER" id="PTHR23077">
    <property type="entry name" value="AAA-FAMILY ATPASE"/>
    <property type="match status" value="1"/>
</dbReference>
<dbReference type="Proteomes" id="UP000176997">
    <property type="component" value="Unassembled WGS sequence"/>
</dbReference>
<organism evidence="2 3">
    <name type="scientific">Candidatus Yonathbacteria bacterium RIFCSPHIGHO2_01_FULL_51_10</name>
    <dbReference type="NCBI Taxonomy" id="1802723"/>
    <lineage>
        <taxon>Bacteria</taxon>
        <taxon>Candidatus Yonathiibacteriota</taxon>
    </lineage>
</organism>
<proteinExistence type="predicted"/>
<dbReference type="SUPFAM" id="SSF52540">
    <property type="entry name" value="P-loop containing nucleoside triphosphate hydrolases"/>
    <property type="match status" value="1"/>
</dbReference>
<sequence length="508" mass="56826">MPEIVLEPSLLEVMAQRALKELGPGLSSLELSMQDRFQRGERTSKAFFDVRRSVGMYGGVYLAMLASKDFGRAGNNGFARAYASFVAASATSQVMNESVSSRIPPILSLPVDVTDFAVLNAITMHFSKYVLATDRLEIIVKDNAAYFAWLADIASRALDQYPNLREQYKEKCIRGAKFSILGIPERKKPVQAVGQQDLRKGLDPYTLNPVRKDSIIGSKDILDRLETEVNCLMYYDPKRKDNPFSPFQQFVLLTGPTGAGKTLFANYAMTVASEIAAISRKPLRLVLLNFEDRYQCGPLDNIRSQLQEISSGDAIHIAFVDEMETKIGSRNNGASEGYRNEVLGQFLRFRGGSDYPNYHNYMIIGTSNKPDHIDPAALRVFDIYEVSGPQTTDERMAVLKVNLSLGMTRGTIRIQDWKGIRELLDIYPLNAADLVAVAQQAENKYRVIARSLSRHDLGYEESQHVVNRFLQQPQASAFITTERDVIDALHARADHYIKINRSFIGGAA</sequence>
<gene>
    <name evidence="2" type="ORF">A2675_00020</name>
</gene>
<dbReference type="Gene3D" id="3.40.50.300">
    <property type="entry name" value="P-loop containing nucleotide triphosphate hydrolases"/>
    <property type="match status" value="1"/>
</dbReference>
<evidence type="ECO:0000259" key="1">
    <source>
        <dbReference type="Pfam" id="PF00004"/>
    </source>
</evidence>
<evidence type="ECO:0000313" key="2">
    <source>
        <dbReference type="EMBL" id="OHA79822.1"/>
    </source>
</evidence>